<name>A0ABX9LKH2_9ACTN</name>
<dbReference type="SUPFAM" id="SSF46785">
    <property type="entry name" value="Winged helix' DNA-binding domain"/>
    <property type="match status" value="1"/>
</dbReference>
<feature type="domain" description="HTH gntR-type" evidence="5">
    <location>
        <begin position="7"/>
        <end position="75"/>
    </location>
</feature>
<comment type="caution">
    <text evidence="6">The sequence shown here is derived from an EMBL/GenBank/DDBJ whole genome shotgun (WGS) entry which is preliminary data.</text>
</comment>
<keyword evidence="4" id="KW-0175">Coiled coil</keyword>
<dbReference type="InterPro" id="IPR000524">
    <property type="entry name" value="Tscrpt_reg_HTH_GntR"/>
</dbReference>
<dbReference type="Gene3D" id="1.10.10.10">
    <property type="entry name" value="Winged helix-like DNA-binding domain superfamily/Winged helix DNA-binding domain"/>
    <property type="match status" value="1"/>
</dbReference>
<evidence type="ECO:0000313" key="6">
    <source>
        <dbReference type="EMBL" id="RGA04480.1"/>
    </source>
</evidence>
<dbReference type="Proteomes" id="UP000262538">
    <property type="component" value="Unassembled WGS sequence"/>
</dbReference>
<gene>
    <name evidence="6" type="ORF">DI270_013380</name>
</gene>
<dbReference type="PROSITE" id="PS50949">
    <property type="entry name" value="HTH_GNTR"/>
    <property type="match status" value="1"/>
</dbReference>
<protein>
    <submittedName>
        <fullName evidence="6">GntR family transcriptional regulator</fullName>
    </submittedName>
</protein>
<keyword evidence="7" id="KW-1185">Reference proteome</keyword>
<evidence type="ECO:0000256" key="3">
    <source>
        <dbReference type="ARBA" id="ARBA00023163"/>
    </source>
</evidence>
<evidence type="ECO:0000256" key="1">
    <source>
        <dbReference type="ARBA" id="ARBA00023015"/>
    </source>
</evidence>
<evidence type="ECO:0000256" key="4">
    <source>
        <dbReference type="SAM" id="Coils"/>
    </source>
</evidence>
<dbReference type="InterPro" id="IPR036390">
    <property type="entry name" value="WH_DNA-bd_sf"/>
</dbReference>
<dbReference type="EMBL" id="QFZU02000057">
    <property type="protein sequence ID" value="RGA04480.1"/>
    <property type="molecule type" value="Genomic_DNA"/>
</dbReference>
<proteinExistence type="predicted"/>
<evidence type="ECO:0000256" key="2">
    <source>
        <dbReference type="ARBA" id="ARBA00023125"/>
    </source>
</evidence>
<keyword evidence="2" id="KW-0238">DNA-binding</keyword>
<dbReference type="PANTHER" id="PTHR44846">
    <property type="entry name" value="MANNOSYL-D-GLYCERATE TRANSPORT/METABOLISM SYSTEM REPRESSOR MNGR-RELATED"/>
    <property type="match status" value="1"/>
</dbReference>
<evidence type="ECO:0000259" key="5">
    <source>
        <dbReference type="PROSITE" id="PS50949"/>
    </source>
</evidence>
<feature type="coiled-coil region" evidence="4">
    <location>
        <begin position="84"/>
        <end position="111"/>
    </location>
</feature>
<accession>A0ABX9LKH2</accession>
<dbReference type="Pfam" id="PF00392">
    <property type="entry name" value="GntR"/>
    <property type="match status" value="1"/>
</dbReference>
<dbReference type="InterPro" id="IPR036388">
    <property type="entry name" value="WH-like_DNA-bd_sf"/>
</dbReference>
<dbReference type="InterPro" id="IPR050679">
    <property type="entry name" value="Bact_HTH_transcr_reg"/>
</dbReference>
<reference evidence="6 7" key="1">
    <citation type="submission" date="2018-08" db="EMBL/GenBank/DDBJ databases">
        <title>Microbispora. triticiradicis sp. nov., a novel actinomycete isolated from the root of wheat (Triticum aestivum L.)).</title>
        <authorList>
            <person name="Han C."/>
        </authorList>
    </citation>
    <scope>NUCLEOTIDE SEQUENCE [LARGE SCALE GENOMIC DNA]</scope>
    <source>
        <strain evidence="6 7">NEAU-HRDPA2-9</strain>
    </source>
</reference>
<evidence type="ECO:0000313" key="7">
    <source>
        <dbReference type="Proteomes" id="UP000262538"/>
    </source>
</evidence>
<dbReference type="SMART" id="SM00345">
    <property type="entry name" value="HTH_GNTR"/>
    <property type="match status" value="1"/>
</dbReference>
<organism evidence="6 7">
    <name type="scientific">Microbispora triticiradicis</name>
    <dbReference type="NCBI Taxonomy" id="2200763"/>
    <lineage>
        <taxon>Bacteria</taxon>
        <taxon>Bacillati</taxon>
        <taxon>Actinomycetota</taxon>
        <taxon>Actinomycetes</taxon>
        <taxon>Streptosporangiales</taxon>
        <taxon>Streptosporangiaceae</taxon>
        <taxon>Microbispora</taxon>
    </lineage>
</organism>
<dbReference type="PRINTS" id="PR00035">
    <property type="entry name" value="HTHGNTR"/>
</dbReference>
<dbReference type="PANTHER" id="PTHR44846:SF17">
    <property type="entry name" value="GNTR-FAMILY TRANSCRIPTIONAL REGULATOR"/>
    <property type="match status" value="1"/>
</dbReference>
<keyword evidence="3" id="KW-0804">Transcription</keyword>
<sequence length="122" mass="13214">MTAMSGTPAYVQVAADLRSQIEKGVLPEGAQLPSMTRLREQYGVSNTVVRDALNELRREGLVVGQQGKGVFVRSRDAALAAPATEGLEGRLDELAETVRGLERRLTLLEERGAVQGRREPNG</sequence>
<dbReference type="CDD" id="cd07377">
    <property type="entry name" value="WHTH_GntR"/>
    <property type="match status" value="1"/>
</dbReference>
<keyword evidence="1" id="KW-0805">Transcription regulation</keyword>